<dbReference type="AlphaFoldDB" id="A0A0D7CGW7"/>
<evidence type="ECO:0000256" key="5">
    <source>
        <dbReference type="SAM" id="MobiDB-lite"/>
    </source>
</evidence>
<dbReference type="InterPro" id="IPR027417">
    <property type="entry name" value="P-loop_NTPase"/>
</dbReference>
<dbReference type="PROSITE" id="PS50893">
    <property type="entry name" value="ABC_TRANSPORTER_2"/>
    <property type="match status" value="1"/>
</dbReference>
<organism evidence="8 9">
    <name type="scientific">Streptomyces natalensis ATCC 27448</name>
    <dbReference type="NCBI Taxonomy" id="1240678"/>
    <lineage>
        <taxon>Bacteria</taxon>
        <taxon>Bacillati</taxon>
        <taxon>Actinomycetota</taxon>
        <taxon>Actinomycetes</taxon>
        <taxon>Kitasatosporales</taxon>
        <taxon>Streptomycetaceae</taxon>
        <taxon>Streptomyces</taxon>
    </lineage>
</organism>
<feature type="transmembrane region" description="Helical" evidence="6">
    <location>
        <begin position="619"/>
        <end position="639"/>
    </location>
</feature>
<accession>A0A0D7CGW7</accession>
<dbReference type="Pfam" id="PF00005">
    <property type="entry name" value="ABC_tran"/>
    <property type="match status" value="1"/>
</dbReference>
<comment type="similarity">
    <text evidence="1">Belongs to the ABC transporter superfamily.</text>
</comment>
<feature type="transmembrane region" description="Helical" evidence="6">
    <location>
        <begin position="559"/>
        <end position="577"/>
    </location>
</feature>
<dbReference type="EMBL" id="JRKI01000056">
    <property type="protein sequence ID" value="KIZ14667.1"/>
    <property type="molecule type" value="Genomic_DNA"/>
</dbReference>
<gene>
    <name evidence="8" type="ORF">SNA_31725</name>
</gene>
<keyword evidence="6" id="KW-0472">Membrane</keyword>
<name>A0A0D7CGW7_9ACTN</name>
<feature type="region of interest" description="Disordered" evidence="5">
    <location>
        <begin position="306"/>
        <end position="325"/>
    </location>
</feature>
<feature type="domain" description="ABC transporter" evidence="7">
    <location>
        <begin position="2"/>
        <end position="228"/>
    </location>
</feature>
<protein>
    <recommendedName>
        <fullName evidence="7">ABC transporter domain-containing protein</fullName>
    </recommendedName>
</protein>
<keyword evidence="3" id="KW-0547">Nucleotide-binding</keyword>
<feature type="transmembrane region" description="Helical" evidence="6">
    <location>
        <begin position="485"/>
        <end position="507"/>
    </location>
</feature>
<dbReference type="RefSeq" id="WP_044367758.1">
    <property type="nucleotide sequence ID" value="NZ_JRKI01000056.1"/>
</dbReference>
<keyword evidence="4" id="KW-0067">ATP-binding</keyword>
<comment type="caution">
    <text evidence="8">The sequence shown here is derived from an EMBL/GenBank/DDBJ whole genome shotgun (WGS) entry which is preliminary data.</text>
</comment>
<sequence>MIQAVGLTSAPRGELPPAVDDLSLEARPGQVTVLLGPAAAGKTTALRLMLQLERGRGVALFRGRALHRIPNPARELGVLLGDTPADPSRTARGHLRMLSAAAGVPATRADDVLDLVGLSGLAEQRVGEFSRGMDRRLGLAAALIGDPHTLVLDDPAEGVSRREAAWLHGMLRSYAAQGGAVLTTSRDPKEAARIADHVVAMQAGRLVADQEAADFARTRLRPRVAVRSPQADRLATLLVDESQRADPVADPAVARTIEVVRESGTRLAVYGSSCAAVGEAAFRHGILVHQLADEVADTGPVTPLERADGRTSAALPPAPAPPDGAAPALARAPMVRVIQAARAAIAPKGSDTVSDTLTLPIIGVTVPAARPARSAAPVVEELAIPRLPAPGPAWPLRYELRRTLSDRAGLFVAVATVLVSLGLALLLAGLGDAPMSRVLTGWPRQLPFPPAALGAGLLGALAFGQEFRYPALAPERGTVPRRLGLLAAKLLVSGGSALALGIFLLAADEAGVRYLFGPHAITSVTEWPVLAVSWLGLLIGCAWSGVLAAGVFRSTATGLAAVLAVPVVVLPLVQRMVTEPAARSLVGLPGRLGSSALYRWPSGIDQAVSVAVRLATQPVGSAMALSLAALVCAYALTMLRGWAR</sequence>
<dbReference type="SMART" id="SM00382">
    <property type="entry name" value="AAA"/>
    <property type="match status" value="1"/>
</dbReference>
<evidence type="ECO:0000313" key="9">
    <source>
        <dbReference type="Proteomes" id="UP000032458"/>
    </source>
</evidence>
<keyword evidence="2" id="KW-0813">Transport</keyword>
<dbReference type="SUPFAM" id="SSF52540">
    <property type="entry name" value="P-loop containing nucleoside triphosphate hydrolases"/>
    <property type="match status" value="1"/>
</dbReference>
<proteinExistence type="inferred from homology"/>
<dbReference type="InterPro" id="IPR003439">
    <property type="entry name" value="ABC_transporter-like_ATP-bd"/>
</dbReference>
<dbReference type="PANTHER" id="PTHR43335:SF4">
    <property type="entry name" value="ABC TRANSPORTER, ATP-BINDING PROTEIN"/>
    <property type="match status" value="1"/>
</dbReference>
<dbReference type="PANTHER" id="PTHR43335">
    <property type="entry name" value="ABC TRANSPORTER, ATP-BINDING PROTEIN"/>
    <property type="match status" value="1"/>
</dbReference>
<reference evidence="8 9" key="1">
    <citation type="submission" date="2014-09" db="EMBL/GenBank/DDBJ databases">
        <title>Draft genome sequence of Streptomyces natalensis ATCC 27448, producer of the antifungal pimaricin.</title>
        <authorList>
            <person name="Mendes M.V."/>
            <person name="Beites T."/>
            <person name="Pires S."/>
            <person name="Santos C.L."/>
            <person name="Moradas-Ferreira P."/>
        </authorList>
    </citation>
    <scope>NUCLEOTIDE SEQUENCE [LARGE SCALE GENOMIC DNA]</scope>
    <source>
        <strain evidence="8 9">ATCC 27448</strain>
    </source>
</reference>
<evidence type="ECO:0000256" key="2">
    <source>
        <dbReference type="ARBA" id="ARBA00022448"/>
    </source>
</evidence>
<evidence type="ECO:0000256" key="3">
    <source>
        <dbReference type="ARBA" id="ARBA00022741"/>
    </source>
</evidence>
<evidence type="ECO:0000256" key="1">
    <source>
        <dbReference type="ARBA" id="ARBA00005417"/>
    </source>
</evidence>
<dbReference type="InterPro" id="IPR003593">
    <property type="entry name" value="AAA+_ATPase"/>
</dbReference>
<dbReference type="Proteomes" id="UP000032458">
    <property type="component" value="Unassembled WGS sequence"/>
</dbReference>
<keyword evidence="6" id="KW-0812">Transmembrane</keyword>
<dbReference type="PATRIC" id="fig|1240678.4.peg.6785"/>
<dbReference type="Gene3D" id="3.40.50.300">
    <property type="entry name" value="P-loop containing nucleotide triphosphate hydrolases"/>
    <property type="match status" value="1"/>
</dbReference>
<evidence type="ECO:0000313" key="8">
    <source>
        <dbReference type="EMBL" id="KIZ14667.1"/>
    </source>
</evidence>
<evidence type="ECO:0000259" key="7">
    <source>
        <dbReference type="PROSITE" id="PS50893"/>
    </source>
</evidence>
<keyword evidence="6" id="KW-1133">Transmembrane helix</keyword>
<dbReference type="GO" id="GO:0005524">
    <property type="term" value="F:ATP binding"/>
    <property type="evidence" value="ECO:0007669"/>
    <property type="project" value="UniProtKB-KW"/>
</dbReference>
<feature type="transmembrane region" description="Helical" evidence="6">
    <location>
        <begin position="448"/>
        <end position="464"/>
    </location>
</feature>
<dbReference type="GO" id="GO:0016887">
    <property type="term" value="F:ATP hydrolysis activity"/>
    <property type="evidence" value="ECO:0007669"/>
    <property type="project" value="InterPro"/>
</dbReference>
<feature type="transmembrane region" description="Helical" evidence="6">
    <location>
        <begin position="408"/>
        <end position="428"/>
    </location>
</feature>
<evidence type="ECO:0000256" key="4">
    <source>
        <dbReference type="ARBA" id="ARBA00022840"/>
    </source>
</evidence>
<keyword evidence="9" id="KW-1185">Reference proteome</keyword>
<evidence type="ECO:0000256" key="6">
    <source>
        <dbReference type="SAM" id="Phobius"/>
    </source>
</evidence>
<feature type="transmembrane region" description="Helical" evidence="6">
    <location>
        <begin position="527"/>
        <end position="552"/>
    </location>
</feature>